<reference evidence="2" key="2">
    <citation type="submission" date="2020-11" db="EMBL/GenBank/DDBJ databases">
        <authorList>
            <person name="McCartney M.A."/>
            <person name="Auch B."/>
            <person name="Kono T."/>
            <person name="Mallez S."/>
            <person name="Becker A."/>
            <person name="Gohl D.M."/>
            <person name="Silverstein K.A.T."/>
            <person name="Koren S."/>
            <person name="Bechman K.B."/>
            <person name="Herman A."/>
            <person name="Abrahante J.E."/>
            <person name="Garbe J."/>
        </authorList>
    </citation>
    <scope>NUCLEOTIDE SEQUENCE</scope>
    <source>
        <strain evidence="2">Duluth1</strain>
        <tissue evidence="2">Whole animal</tissue>
    </source>
</reference>
<evidence type="ECO:0000313" key="3">
    <source>
        <dbReference type="Proteomes" id="UP000828390"/>
    </source>
</evidence>
<feature type="region of interest" description="Disordered" evidence="1">
    <location>
        <begin position="137"/>
        <end position="156"/>
    </location>
</feature>
<name>A0A9D3Y4Y6_DREPO</name>
<dbReference type="EMBL" id="JAIWYP010000017">
    <property type="protein sequence ID" value="KAH3693172.1"/>
    <property type="molecule type" value="Genomic_DNA"/>
</dbReference>
<sequence length="156" mass="16264">MRFKDISHNLKNISSVVSHYDAGGAPLRDPGSIGMNRGSTGMNRGSIGDDRDEPGKTGAPPGKLENSPGRTGNDRRGTGNNRDSTVAPPGPIQTPAELRQRPGECRYLRKQALCRHATGIHRGSAVALPATTGVKPGLLNRGTTGDNRGYAGASPG</sequence>
<evidence type="ECO:0000256" key="1">
    <source>
        <dbReference type="SAM" id="MobiDB-lite"/>
    </source>
</evidence>
<reference evidence="2" key="1">
    <citation type="journal article" date="2019" name="bioRxiv">
        <title>The Genome of the Zebra Mussel, Dreissena polymorpha: A Resource for Invasive Species Research.</title>
        <authorList>
            <person name="McCartney M.A."/>
            <person name="Auch B."/>
            <person name="Kono T."/>
            <person name="Mallez S."/>
            <person name="Zhang Y."/>
            <person name="Obille A."/>
            <person name="Becker A."/>
            <person name="Abrahante J.E."/>
            <person name="Garbe J."/>
            <person name="Badalamenti J.P."/>
            <person name="Herman A."/>
            <person name="Mangelson H."/>
            <person name="Liachko I."/>
            <person name="Sullivan S."/>
            <person name="Sone E.D."/>
            <person name="Koren S."/>
            <person name="Silverstein K.A.T."/>
            <person name="Beckman K.B."/>
            <person name="Gohl D.M."/>
        </authorList>
    </citation>
    <scope>NUCLEOTIDE SEQUENCE</scope>
    <source>
        <strain evidence="2">Duluth1</strain>
        <tissue evidence="2">Whole animal</tissue>
    </source>
</reference>
<comment type="caution">
    <text evidence="2">The sequence shown here is derived from an EMBL/GenBank/DDBJ whole genome shotgun (WGS) entry which is preliminary data.</text>
</comment>
<accession>A0A9D3Y4Y6</accession>
<dbReference type="Proteomes" id="UP000828390">
    <property type="component" value="Unassembled WGS sequence"/>
</dbReference>
<feature type="region of interest" description="Disordered" evidence="1">
    <location>
        <begin position="28"/>
        <end position="102"/>
    </location>
</feature>
<protein>
    <submittedName>
        <fullName evidence="2">Uncharacterized protein</fullName>
    </submittedName>
</protein>
<proteinExistence type="predicted"/>
<gene>
    <name evidence="2" type="ORF">DPMN_192574</name>
</gene>
<evidence type="ECO:0000313" key="2">
    <source>
        <dbReference type="EMBL" id="KAH3693172.1"/>
    </source>
</evidence>
<dbReference type="AlphaFoldDB" id="A0A9D3Y4Y6"/>
<organism evidence="2 3">
    <name type="scientific">Dreissena polymorpha</name>
    <name type="common">Zebra mussel</name>
    <name type="synonym">Mytilus polymorpha</name>
    <dbReference type="NCBI Taxonomy" id="45954"/>
    <lineage>
        <taxon>Eukaryota</taxon>
        <taxon>Metazoa</taxon>
        <taxon>Spiralia</taxon>
        <taxon>Lophotrochozoa</taxon>
        <taxon>Mollusca</taxon>
        <taxon>Bivalvia</taxon>
        <taxon>Autobranchia</taxon>
        <taxon>Heteroconchia</taxon>
        <taxon>Euheterodonta</taxon>
        <taxon>Imparidentia</taxon>
        <taxon>Neoheterodontei</taxon>
        <taxon>Myida</taxon>
        <taxon>Dreissenoidea</taxon>
        <taxon>Dreissenidae</taxon>
        <taxon>Dreissena</taxon>
    </lineage>
</organism>
<keyword evidence="3" id="KW-1185">Reference proteome</keyword>